<gene>
    <name evidence="3" type="ORF">JM946_11520</name>
</gene>
<dbReference type="InterPro" id="IPR050491">
    <property type="entry name" value="AmpC-like"/>
</dbReference>
<dbReference type="PROSITE" id="PS51257">
    <property type="entry name" value="PROKAR_LIPOPROTEIN"/>
    <property type="match status" value="1"/>
</dbReference>
<reference evidence="3 4" key="1">
    <citation type="journal article" date="2021" name="Int. J. Syst. Evol. Microbiol.">
        <title>Steroidobacter gossypii sp. nov., isolated from soil of cotton cropping field.</title>
        <authorList>
            <person name="Huang R."/>
            <person name="Yang S."/>
            <person name="Zhen C."/>
            <person name="Liu W."/>
        </authorList>
    </citation>
    <scope>NUCLEOTIDE SEQUENCE [LARGE SCALE GENOMIC DNA]</scope>
    <source>
        <strain evidence="3 4">S1-65</strain>
    </source>
</reference>
<feature type="signal peptide" evidence="1">
    <location>
        <begin position="1"/>
        <end position="20"/>
    </location>
</feature>
<dbReference type="InterPro" id="IPR012338">
    <property type="entry name" value="Beta-lactam/transpept-like"/>
</dbReference>
<feature type="domain" description="Beta-lactamase-related" evidence="2">
    <location>
        <begin position="553"/>
        <end position="869"/>
    </location>
</feature>
<dbReference type="Proteomes" id="UP000661077">
    <property type="component" value="Unassembled WGS sequence"/>
</dbReference>
<accession>A0ABS1WWQ9</accession>
<feature type="chain" id="PRO_5046227572" evidence="1">
    <location>
        <begin position="21"/>
        <end position="877"/>
    </location>
</feature>
<proteinExistence type="predicted"/>
<name>A0ABS1WWQ9_9GAMM</name>
<evidence type="ECO:0000256" key="1">
    <source>
        <dbReference type="SAM" id="SignalP"/>
    </source>
</evidence>
<sequence>MKVKFCSLAAALLVVSGLVALSSCSLPERRASAATPELVASVDRIFDDVVARYRLPGMALGVIVDGQIVHTRTAGELIADSKQAVDNDTLFKIASNSKAMTTALLARLVDAGKLRWDDPVIRHLPLFKMYDPWVTQQIQVRDLLIHNSGLREGAGDLMLWPTPNRFTRPDILSGLAFLKPQQSFRSQYAYDNLLYVVAGEVAAAAGGATYEELMRRELFEPLGLNRCQVGEWDRDVVGNVAQPHMRRGDDNIVIRADPRTISVDTAAAAGGIRCSLNDMLTWMRVWLSPEMRAKDGTLWLSSAQRDALWSAHTPMPLGQRQRSWDGSHINAYGYGWRLSDVDGVWRVAHTGTLAGMYSALNLFPDKRAGFVFMINGEGSQARIVLNSALAKLITAPRRLRSVASYADELASGRADSSVNRVPDTSSRMPVALATIESWLGVYRDPWFGEVSICHRDGAVVFASMKSPQLTGKVMQVGPRLLVDWSQEDIDTEAWLVFTRDGLPGAPSTPTLTMSKVDPDADFSYDFEDLAFTRTGGCPAPSSTEGVAMQSRVDQLMSRYDGTVPGASLLVVRDGKPLVRRSYGLANLEEQTVATPETNYRLASVTKQFTAAAILLLAEDGKLDLDDSLRKWFPGLPEVATKMTLRHVLTHTSGLIDYEDVIPPAMTGQLHDADVLAILETQNRTHFTPGTAYRYSNSGYALLALTVGRASGQDFARFLRERIFLPLGMTDTVAFEEGISTVHHRAFGYSEESGRWTRTDQSQTSAVLGDGGIYSSIDDLARWDAALYGDRLLSARSRQLAFTPATDSDDPAVRYGMGWRITEEQIGGGTLWHSGETIGFRNVIVRYPEQRLTVVLLTNRNDPEPYQTARQIAQLFLK</sequence>
<protein>
    <submittedName>
        <fullName evidence="3">Serine hydrolase</fullName>
    </submittedName>
</protein>
<organism evidence="3 4">
    <name type="scientific">Steroidobacter gossypii</name>
    <dbReference type="NCBI Taxonomy" id="2805490"/>
    <lineage>
        <taxon>Bacteria</taxon>
        <taxon>Pseudomonadati</taxon>
        <taxon>Pseudomonadota</taxon>
        <taxon>Gammaproteobacteria</taxon>
        <taxon>Steroidobacterales</taxon>
        <taxon>Steroidobacteraceae</taxon>
        <taxon>Steroidobacter</taxon>
    </lineage>
</organism>
<keyword evidence="1" id="KW-0732">Signal</keyword>
<dbReference type="SUPFAM" id="SSF56601">
    <property type="entry name" value="beta-lactamase/transpeptidase-like"/>
    <property type="match status" value="2"/>
</dbReference>
<dbReference type="InterPro" id="IPR001466">
    <property type="entry name" value="Beta-lactam-related"/>
</dbReference>
<dbReference type="EMBL" id="JAEVLS010000002">
    <property type="protein sequence ID" value="MBM0105383.1"/>
    <property type="molecule type" value="Genomic_DNA"/>
</dbReference>
<keyword evidence="3" id="KW-0378">Hydrolase</keyword>
<dbReference type="PANTHER" id="PTHR46825">
    <property type="entry name" value="D-ALANYL-D-ALANINE-CARBOXYPEPTIDASE/ENDOPEPTIDASE AMPH"/>
    <property type="match status" value="1"/>
</dbReference>
<dbReference type="Gene3D" id="3.40.710.10">
    <property type="entry name" value="DD-peptidase/beta-lactamase superfamily"/>
    <property type="match status" value="2"/>
</dbReference>
<comment type="caution">
    <text evidence="3">The sequence shown here is derived from an EMBL/GenBank/DDBJ whole genome shotgun (WGS) entry which is preliminary data.</text>
</comment>
<dbReference type="GO" id="GO:0016787">
    <property type="term" value="F:hydrolase activity"/>
    <property type="evidence" value="ECO:0007669"/>
    <property type="project" value="UniProtKB-KW"/>
</dbReference>
<dbReference type="Pfam" id="PF00144">
    <property type="entry name" value="Beta-lactamase"/>
    <property type="match status" value="2"/>
</dbReference>
<feature type="domain" description="Beta-lactamase-related" evidence="2">
    <location>
        <begin position="42"/>
        <end position="386"/>
    </location>
</feature>
<evidence type="ECO:0000259" key="2">
    <source>
        <dbReference type="Pfam" id="PF00144"/>
    </source>
</evidence>
<keyword evidence="4" id="KW-1185">Reference proteome</keyword>
<evidence type="ECO:0000313" key="3">
    <source>
        <dbReference type="EMBL" id="MBM0105383.1"/>
    </source>
</evidence>
<evidence type="ECO:0000313" key="4">
    <source>
        <dbReference type="Proteomes" id="UP000661077"/>
    </source>
</evidence>
<dbReference type="PANTHER" id="PTHR46825:SF9">
    <property type="entry name" value="BETA-LACTAMASE-RELATED DOMAIN-CONTAINING PROTEIN"/>
    <property type="match status" value="1"/>
</dbReference>